<proteinExistence type="predicted"/>
<evidence type="ECO:0000256" key="2">
    <source>
        <dbReference type="ARBA" id="ARBA00022737"/>
    </source>
</evidence>
<keyword evidence="2" id="KW-0677">Repeat</keyword>
<dbReference type="Ensembl" id="ENSNNAT00000023752.1">
    <property type="protein sequence ID" value="ENSNNAP00000022664.1"/>
    <property type="gene ID" value="ENSNNAG00000014952.1"/>
</dbReference>
<dbReference type="CDD" id="cd00096">
    <property type="entry name" value="Ig"/>
    <property type="match status" value="1"/>
</dbReference>
<name>A0A8C6Y3Q0_NAJNA</name>
<dbReference type="Pfam" id="PF13927">
    <property type="entry name" value="Ig_3"/>
    <property type="match status" value="1"/>
</dbReference>
<dbReference type="AlphaFoldDB" id="A0A8C6Y3Q0"/>
<dbReference type="SMART" id="SM00408">
    <property type="entry name" value="IGc2"/>
    <property type="match status" value="2"/>
</dbReference>
<evidence type="ECO:0000256" key="3">
    <source>
        <dbReference type="ARBA" id="ARBA00023157"/>
    </source>
</evidence>
<evidence type="ECO:0000313" key="7">
    <source>
        <dbReference type="Proteomes" id="UP000694559"/>
    </source>
</evidence>
<dbReference type="PANTHER" id="PTHR12231:SF253">
    <property type="entry name" value="DPR-INTERACTING PROTEIN ETA, ISOFORM B-RELATED"/>
    <property type="match status" value="1"/>
</dbReference>
<dbReference type="SMART" id="SM00409">
    <property type="entry name" value="IG"/>
    <property type="match status" value="2"/>
</dbReference>
<evidence type="ECO:0000259" key="5">
    <source>
        <dbReference type="PROSITE" id="PS50835"/>
    </source>
</evidence>
<keyword evidence="7" id="KW-1185">Reference proteome</keyword>
<sequence length="245" mass="27267">MLKEILCPRLCGSFIAKPGKTMFLNCSVDGNPRPEIIWILPNGTQFYVGIRTLRFYLGSNGTLVINRLSKADAGKYRCTAKNQVGYIEKLIILETGKTPTIVFHSGGTIKSMNGESLLLHCLAAGSPKPNIIWTLPSGFLLDRPQIIGKYTLLENGTLLIRETNIHDRGNYMCKAQNYIGHSTVVVFVTIVGHSPRITKRPPRNIHTVYTLLKGKKQCFSLWAHEISMILNALKTTEIVCPKVLS</sequence>
<organism evidence="6 7">
    <name type="scientific">Naja naja</name>
    <name type="common">Indian cobra</name>
    <dbReference type="NCBI Taxonomy" id="35670"/>
    <lineage>
        <taxon>Eukaryota</taxon>
        <taxon>Metazoa</taxon>
        <taxon>Chordata</taxon>
        <taxon>Craniata</taxon>
        <taxon>Vertebrata</taxon>
        <taxon>Euteleostomi</taxon>
        <taxon>Lepidosauria</taxon>
        <taxon>Squamata</taxon>
        <taxon>Bifurcata</taxon>
        <taxon>Unidentata</taxon>
        <taxon>Episquamata</taxon>
        <taxon>Toxicofera</taxon>
        <taxon>Serpentes</taxon>
        <taxon>Colubroidea</taxon>
        <taxon>Elapidae</taxon>
        <taxon>Elapinae</taxon>
        <taxon>Naja</taxon>
    </lineage>
</organism>
<evidence type="ECO:0000256" key="1">
    <source>
        <dbReference type="ARBA" id="ARBA00022729"/>
    </source>
</evidence>
<dbReference type="InterPro" id="IPR036179">
    <property type="entry name" value="Ig-like_dom_sf"/>
</dbReference>
<dbReference type="SUPFAM" id="SSF48726">
    <property type="entry name" value="Immunoglobulin"/>
    <property type="match status" value="2"/>
</dbReference>
<reference evidence="6" key="1">
    <citation type="submission" date="2025-08" db="UniProtKB">
        <authorList>
            <consortium name="Ensembl"/>
        </authorList>
    </citation>
    <scope>IDENTIFICATION</scope>
</reference>
<dbReference type="Pfam" id="PF07679">
    <property type="entry name" value="I-set"/>
    <property type="match status" value="1"/>
</dbReference>
<protein>
    <recommendedName>
        <fullName evidence="5">Ig-like domain-containing protein</fullName>
    </recommendedName>
</protein>
<dbReference type="OMA" id="HEANYSC"/>
<evidence type="ECO:0000256" key="4">
    <source>
        <dbReference type="ARBA" id="ARBA00023319"/>
    </source>
</evidence>
<dbReference type="PROSITE" id="PS50835">
    <property type="entry name" value="IG_LIKE"/>
    <property type="match status" value="2"/>
</dbReference>
<dbReference type="InterPro" id="IPR013783">
    <property type="entry name" value="Ig-like_fold"/>
</dbReference>
<evidence type="ECO:0000313" key="6">
    <source>
        <dbReference type="Ensembl" id="ENSNNAP00000022664.1"/>
    </source>
</evidence>
<dbReference type="Proteomes" id="UP000694559">
    <property type="component" value="Unplaced"/>
</dbReference>
<keyword evidence="3" id="KW-1015">Disulfide bond</keyword>
<dbReference type="InterPro" id="IPR003599">
    <property type="entry name" value="Ig_sub"/>
</dbReference>
<dbReference type="PANTHER" id="PTHR12231">
    <property type="entry name" value="CTX-RELATED TYPE I TRANSMEMBRANE PROTEIN"/>
    <property type="match status" value="1"/>
</dbReference>
<accession>A0A8C6Y3Q0</accession>
<dbReference type="InterPro" id="IPR051170">
    <property type="entry name" value="Neural/epithelial_adhesion"/>
</dbReference>
<dbReference type="OrthoDB" id="10062932at2759"/>
<keyword evidence="4" id="KW-0393">Immunoglobulin domain</keyword>
<reference evidence="6" key="2">
    <citation type="submission" date="2025-09" db="UniProtKB">
        <authorList>
            <consortium name="Ensembl"/>
        </authorList>
    </citation>
    <scope>IDENTIFICATION</scope>
</reference>
<dbReference type="Gene3D" id="2.60.40.10">
    <property type="entry name" value="Immunoglobulins"/>
    <property type="match status" value="2"/>
</dbReference>
<dbReference type="FunFam" id="2.60.40.10:FF:000032">
    <property type="entry name" value="palladin isoform X1"/>
    <property type="match status" value="1"/>
</dbReference>
<dbReference type="InterPro" id="IPR003598">
    <property type="entry name" value="Ig_sub2"/>
</dbReference>
<dbReference type="InterPro" id="IPR007110">
    <property type="entry name" value="Ig-like_dom"/>
</dbReference>
<dbReference type="GeneTree" id="ENSGT00940000158290"/>
<dbReference type="InterPro" id="IPR013098">
    <property type="entry name" value="Ig_I-set"/>
</dbReference>
<keyword evidence="1" id="KW-0732">Signal</keyword>
<feature type="domain" description="Ig-like" evidence="5">
    <location>
        <begin position="8"/>
        <end position="82"/>
    </location>
</feature>
<feature type="domain" description="Ig-like" evidence="5">
    <location>
        <begin position="99"/>
        <end position="191"/>
    </location>
</feature>